<dbReference type="Pfam" id="PF00246">
    <property type="entry name" value="Peptidase_M14"/>
    <property type="match status" value="1"/>
</dbReference>
<comment type="caution">
    <text evidence="15">The sequence shown here is derived from an EMBL/GenBank/DDBJ whole genome shotgun (WGS) entry which is preliminary data.</text>
</comment>
<dbReference type="PROSITE" id="PS52035">
    <property type="entry name" value="PEPTIDASE_M14"/>
    <property type="match status" value="1"/>
</dbReference>
<dbReference type="Proteomes" id="UP000179786">
    <property type="component" value="Unassembled WGS sequence"/>
</dbReference>
<dbReference type="SUPFAM" id="SSF53187">
    <property type="entry name" value="Zn-dependent exopeptidases"/>
    <property type="match status" value="1"/>
</dbReference>
<dbReference type="EC" id="3.4.17.18" evidence="11"/>
<feature type="active site" description="Proton donor/acceptor" evidence="12">
    <location>
        <position position="417"/>
    </location>
</feature>
<evidence type="ECO:0000313" key="15">
    <source>
        <dbReference type="EMBL" id="OHU88788.1"/>
    </source>
</evidence>
<evidence type="ECO:0000256" key="10">
    <source>
        <dbReference type="ARBA" id="ARBA00050859"/>
    </source>
</evidence>
<dbReference type="OrthoDB" id="9811296at2"/>
<keyword evidence="3" id="KW-0121">Carboxypeptidase</keyword>
<dbReference type="GO" id="GO:0004181">
    <property type="term" value="F:metallocarboxypeptidase activity"/>
    <property type="evidence" value="ECO:0007669"/>
    <property type="project" value="InterPro"/>
</dbReference>
<dbReference type="RefSeq" id="WP_070986700.1">
    <property type="nucleotide sequence ID" value="NZ_MKJU01000030.1"/>
</dbReference>
<protein>
    <recommendedName>
        <fullName evidence="11">carboxypeptidase T</fullName>
        <ecNumber evidence="11">3.4.17.18</ecNumber>
    </recommendedName>
</protein>
<dbReference type="PANTHER" id="PTHR11705:SF119">
    <property type="entry name" value="OS02G0119300 PROTEIN"/>
    <property type="match status" value="1"/>
</dbReference>
<dbReference type="InterPro" id="IPR013783">
    <property type="entry name" value="Ig-like_fold"/>
</dbReference>
<evidence type="ECO:0000256" key="7">
    <source>
        <dbReference type="ARBA" id="ARBA00022801"/>
    </source>
</evidence>
<evidence type="ECO:0000256" key="1">
    <source>
        <dbReference type="ARBA" id="ARBA00001947"/>
    </source>
</evidence>
<keyword evidence="16" id="KW-1185">Reference proteome</keyword>
<dbReference type="EMBL" id="MKJU01000030">
    <property type="protein sequence ID" value="OHU88788.1"/>
    <property type="molecule type" value="Genomic_DNA"/>
</dbReference>
<dbReference type="GO" id="GO:0008270">
    <property type="term" value="F:zinc ion binding"/>
    <property type="evidence" value="ECO:0007669"/>
    <property type="project" value="InterPro"/>
</dbReference>
<evidence type="ECO:0000256" key="9">
    <source>
        <dbReference type="ARBA" id="ARBA00023049"/>
    </source>
</evidence>
<feature type="signal peptide" evidence="13">
    <location>
        <begin position="1"/>
        <end position="19"/>
    </location>
</feature>
<dbReference type="SMART" id="SM00631">
    <property type="entry name" value="Zn_pept"/>
    <property type="match status" value="1"/>
</dbReference>
<evidence type="ECO:0000256" key="11">
    <source>
        <dbReference type="ARBA" id="ARBA00066554"/>
    </source>
</evidence>
<keyword evidence="8" id="KW-0862">Zinc</keyword>
<dbReference type="GO" id="GO:0005615">
    <property type="term" value="C:extracellular space"/>
    <property type="evidence" value="ECO:0007669"/>
    <property type="project" value="TreeGrafter"/>
</dbReference>
<evidence type="ECO:0000313" key="16">
    <source>
        <dbReference type="Proteomes" id="UP000179786"/>
    </source>
</evidence>
<organism evidence="15 16">
    <name type="scientific">Pseudoalteromonas amylolytica</name>
    <dbReference type="NCBI Taxonomy" id="1859457"/>
    <lineage>
        <taxon>Bacteria</taxon>
        <taxon>Pseudomonadati</taxon>
        <taxon>Pseudomonadota</taxon>
        <taxon>Gammaproteobacteria</taxon>
        <taxon>Alteromonadales</taxon>
        <taxon>Pseudoalteromonadaceae</taxon>
        <taxon>Pseudoalteromonas</taxon>
    </lineage>
</organism>
<keyword evidence="5" id="KW-0479">Metal-binding</keyword>
<evidence type="ECO:0000256" key="13">
    <source>
        <dbReference type="SAM" id="SignalP"/>
    </source>
</evidence>
<dbReference type="InterPro" id="IPR000834">
    <property type="entry name" value="Peptidase_M14"/>
</dbReference>
<dbReference type="AlphaFoldDB" id="A0A1S1MV03"/>
<evidence type="ECO:0000256" key="12">
    <source>
        <dbReference type="PROSITE-ProRule" id="PRU01379"/>
    </source>
</evidence>
<dbReference type="Gene3D" id="3.40.630.10">
    <property type="entry name" value="Zn peptidases"/>
    <property type="match status" value="1"/>
</dbReference>
<sequence length="748" mass="83474">MKLTSAMMLLALSVSTSYATTQSHSQLPSDVASTTNSLKTYHILADSAQHSYQLAHEYHDALIDRQNRFVTLLLDEHDADKLRERGHLVVQVESKQVLKNQPYLQQALQQKTTSKLTRSTKLSNLNESAGIPGFACYPTVEETYQQAQNIAKRYPQLASWRSIGPSWQKEQGLGGYDLNVLVLGDNSKKRKKPKPILFMQSALHAREYTTAATTLAFANYLVDNYQSNADAQWILQERDIHILFVANPDGRKQAETGVLWRKNTNENYCADTPQRRGVDLNRNFSYEWFAIDNGSSGEQCDQTYRGPVAASEPEVQAIERYVRSLFEDRRGDLPTDPAPLDTPGLFLDIHSAGGMILYPFDTTYEPAPNEPQLKQLAQRFAAFTGYRAMPAVDLYPADGTSLGLGYSELGVPSFVFELGRTFFESCQDYQQEVLPNNLQALLYAAKVAGTPYITPQGPEVLDLRISGAGSMAVPQGSELTLQAKISDEFLLAPDNGPIEAGQAIKKVRLRVERNGKKFGKKVKLSPIDGVFDTPEEFISHTLDTRYWPNGTYTFIVQAQDRDGNWGVKATQQLTLDNNAPAPVSAPEANFITECVYGGCALTATKEPTQGDALTYKWYINDSEVPLHGPSVQFWGLKGTQTAKLEVENNYAQRTIVEKSFEMDGPVLPVTNVSYECEKLSCHFDASKSYDPDGSVEFFVWRINGEYLSSREAILEYEFSQAGEQKVEVAAIDNEYYLSVKTLLITVNE</sequence>
<evidence type="ECO:0000256" key="2">
    <source>
        <dbReference type="ARBA" id="ARBA00005988"/>
    </source>
</evidence>
<dbReference type="STRING" id="1859457.BET10_18380"/>
<gene>
    <name evidence="15" type="ORF">BET10_18380</name>
</gene>
<dbReference type="PANTHER" id="PTHR11705">
    <property type="entry name" value="PROTEASE FAMILY M14 CARBOXYPEPTIDASE A,B"/>
    <property type="match status" value="1"/>
</dbReference>
<accession>A0A1S1MV03</accession>
<keyword evidence="7" id="KW-0378">Hydrolase</keyword>
<keyword evidence="4" id="KW-0645">Protease</keyword>
<keyword evidence="9" id="KW-0482">Metalloprotease</keyword>
<keyword evidence="6 13" id="KW-0732">Signal</keyword>
<name>A0A1S1MV03_9GAMM</name>
<feature type="chain" id="PRO_5010243934" description="carboxypeptidase T" evidence="13">
    <location>
        <begin position="20"/>
        <end position="748"/>
    </location>
</feature>
<dbReference type="GO" id="GO:0006508">
    <property type="term" value="P:proteolysis"/>
    <property type="evidence" value="ECO:0007669"/>
    <property type="project" value="UniProtKB-KW"/>
</dbReference>
<evidence type="ECO:0000256" key="3">
    <source>
        <dbReference type="ARBA" id="ARBA00022645"/>
    </source>
</evidence>
<comment type="catalytic activity">
    <reaction evidence="10">
        <text>Releases a C-terminal residue, which may be hydrophobic or positively charged.</text>
        <dbReference type="EC" id="3.4.17.18"/>
    </reaction>
</comment>
<evidence type="ECO:0000256" key="6">
    <source>
        <dbReference type="ARBA" id="ARBA00022729"/>
    </source>
</evidence>
<evidence type="ECO:0000256" key="5">
    <source>
        <dbReference type="ARBA" id="ARBA00022723"/>
    </source>
</evidence>
<feature type="domain" description="Peptidase M14" evidence="14">
    <location>
        <begin position="136"/>
        <end position="447"/>
    </location>
</feature>
<evidence type="ECO:0000259" key="14">
    <source>
        <dbReference type="PROSITE" id="PS52035"/>
    </source>
</evidence>
<proteinExistence type="inferred from homology"/>
<dbReference type="Gene3D" id="2.60.40.10">
    <property type="entry name" value="Immunoglobulins"/>
    <property type="match status" value="1"/>
</dbReference>
<dbReference type="FunFam" id="3.40.630.10:FF:000084">
    <property type="entry name" value="Carboxypeptidase B2"/>
    <property type="match status" value="1"/>
</dbReference>
<comment type="similarity">
    <text evidence="2 12">Belongs to the peptidase M14 family.</text>
</comment>
<comment type="cofactor">
    <cofactor evidence="1">
        <name>Zn(2+)</name>
        <dbReference type="ChEBI" id="CHEBI:29105"/>
    </cofactor>
</comment>
<evidence type="ECO:0000256" key="4">
    <source>
        <dbReference type="ARBA" id="ARBA00022670"/>
    </source>
</evidence>
<evidence type="ECO:0000256" key="8">
    <source>
        <dbReference type="ARBA" id="ARBA00022833"/>
    </source>
</evidence>
<reference evidence="15 16" key="1">
    <citation type="submission" date="2016-09" db="EMBL/GenBank/DDBJ databases">
        <title>Pseudoalteromonas amylolytica sp. nov., isolated from the surface seawater.</title>
        <authorList>
            <person name="Wu Y.-H."/>
            <person name="Cheng H."/>
            <person name="Jin X.-B."/>
            <person name="Wang C.-S."/>
            <person name="Xu X.-W."/>
        </authorList>
    </citation>
    <scope>NUCLEOTIDE SEQUENCE [LARGE SCALE GENOMIC DNA]</scope>
    <source>
        <strain evidence="15 16">JW1</strain>
    </source>
</reference>